<feature type="region of interest" description="Disordered" evidence="2">
    <location>
        <begin position="123"/>
        <end position="145"/>
    </location>
</feature>
<feature type="region of interest" description="Disordered" evidence="2">
    <location>
        <begin position="58"/>
        <end position="96"/>
    </location>
</feature>
<protein>
    <submittedName>
        <fullName evidence="3">Proline rich 16</fullName>
    </submittedName>
</protein>
<dbReference type="RGD" id="1564528">
    <property type="gene designation" value="Prr16"/>
</dbReference>
<keyword evidence="1" id="KW-0175">Coiled coil</keyword>
<evidence type="ECO:0007829" key="6">
    <source>
        <dbReference type="PeptideAtlas" id="A0A8I5ZK32"/>
    </source>
</evidence>
<proteinExistence type="evidence at protein level"/>
<feature type="compositionally biased region" description="Pro residues" evidence="2">
    <location>
        <begin position="331"/>
        <end position="344"/>
    </location>
</feature>
<feature type="compositionally biased region" description="Low complexity" evidence="2">
    <location>
        <begin position="131"/>
        <end position="145"/>
    </location>
</feature>
<evidence type="ECO:0000313" key="3">
    <source>
        <dbReference type="Ensembl" id="ENSRNOP00000076470.2"/>
    </source>
</evidence>
<feature type="region of interest" description="Disordered" evidence="2">
    <location>
        <begin position="317"/>
        <end position="359"/>
    </location>
</feature>
<organism evidence="3 4">
    <name type="scientific">Rattus norvegicus</name>
    <name type="common">Rat</name>
    <dbReference type="NCBI Taxonomy" id="10116"/>
    <lineage>
        <taxon>Eukaryota</taxon>
        <taxon>Metazoa</taxon>
        <taxon>Chordata</taxon>
        <taxon>Craniata</taxon>
        <taxon>Vertebrata</taxon>
        <taxon>Euteleostomi</taxon>
        <taxon>Mammalia</taxon>
        <taxon>Eutheria</taxon>
        <taxon>Euarchontoglires</taxon>
        <taxon>Glires</taxon>
        <taxon>Rodentia</taxon>
        <taxon>Myomorpha</taxon>
        <taxon>Muroidea</taxon>
        <taxon>Muridae</taxon>
        <taxon>Murinae</taxon>
        <taxon>Rattus</taxon>
    </lineage>
</organism>
<dbReference type="PANTHER" id="PTHR15917">
    <property type="match status" value="1"/>
</dbReference>
<gene>
    <name evidence="5" type="primary">Prr16</name>
    <name evidence="3" type="synonym">AABR07032097.1</name>
</gene>
<dbReference type="Proteomes" id="UP000002494">
    <property type="component" value="Chromosome 18"/>
</dbReference>
<keyword evidence="4" id="KW-1185">Reference proteome</keyword>
<evidence type="ECO:0000256" key="2">
    <source>
        <dbReference type="SAM" id="MobiDB-lite"/>
    </source>
</evidence>
<evidence type="ECO:0000256" key="1">
    <source>
        <dbReference type="ARBA" id="ARBA00023054"/>
    </source>
</evidence>
<evidence type="ECO:0000313" key="5">
    <source>
        <dbReference type="RGD" id="1564528"/>
    </source>
</evidence>
<dbReference type="RGD" id="15003486">
    <property type="gene designation" value="AABR07032097.1"/>
</dbReference>
<accession>A0A8I5ZK32</accession>
<reference evidence="3" key="2">
    <citation type="submission" date="2025-08" db="UniProtKB">
        <authorList>
            <consortium name="Ensembl"/>
        </authorList>
    </citation>
    <scope>IDENTIFICATION</scope>
    <source>
        <strain evidence="3">Brown Norway</strain>
    </source>
</reference>
<reference evidence="3" key="3">
    <citation type="submission" date="2025-09" db="UniProtKB">
        <authorList>
            <consortium name="Ensembl"/>
        </authorList>
    </citation>
    <scope>IDENTIFICATION</scope>
    <source>
        <strain evidence="3">Brown Norway</strain>
    </source>
</reference>
<dbReference type="PANTHER" id="PTHR15917:SF0">
    <property type="entry name" value="PROTEIN LARGEN"/>
    <property type="match status" value="1"/>
</dbReference>
<feature type="region of interest" description="Disordered" evidence="2">
    <location>
        <begin position="1"/>
        <end position="27"/>
    </location>
</feature>
<feature type="region of interest" description="Disordered" evidence="2">
    <location>
        <begin position="193"/>
        <end position="214"/>
    </location>
</feature>
<dbReference type="Bgee" id="ENSRNOG00000019744">
    <property type="expression patterns" value="Expressed in liver and 13 other cell types or tissues"/>
</dbReference>
<dbReference type="STRING" id="10116.ENSRNOP00000026724"/>
<dbReference type="PaxDb" id="10116-ENSRNOP00000026724"/>
<sequence>MSAKSKGNPSSSSAAEGPPAASKTKVKEQIKIIVEDLELVLGDLKDVAKELKEEERLFHQGYRNSTGRINSPGPLEFSEAEPPTKEQTQAGPRHPCTSVADVQLVLHVVDQIDTLTSDLQLEDEMTDSSKTDTLNSSSSGTTASSIEKIKEQANAPLIKPPAHPSAILTVLRKPNPPPPPPRLTPVRCEEPQKAAPTANPLKTNGTLLRNGGLPGRPNKIPNGDICCVPNSNLDKAPLQSLMHRPEKDRSPQAGPRERVRFNEKVQYHGYCPDCETRYNIKNREVHLHSEPVHPPGKLPHYGPVLPPPPHLPTFPLENGGLGISHSNSFPPHTPATVPPPPTAPKPQKTILRKSTTTTV</sequence>
<reference evidence="3" key="1">
    <citation type="submission" date="2024-01" db="EMBL/GenBank/DDBJ databases">
        <title>GRCr8: a new rat reference genome assembly contstructed from accurate long reads and long range scaffolding.</title>
        <authorList>
            <person name="Doris P.A."/>
            <person name="Kalbfleisch T."/>
            <person name="Li K."/>
            <person name="Howe K."/>
            <person name="Wood J."/>
        </authorList>
    </citation>
    <scope>NUCLEOTIDE SEQUENCE [LARGE SCALE GENOMIC DNA]</scope>
    <source>
        <strain evidence="3">Brown Norway</strain>
    </source>
</reference>
<dbReference type="RefSeq" id="XP_063133544.1">
    <property type="nucleotide sequence ID" value="XM_063277474.1"/>
</dbReference>
<dbReference type="GeneTree" id="ENSGT00910000144204"/>
<dbReference type="InterPro" id="IPR027997">
    <property type="entry name" value="Largen/INSYN1"/>
</dbReference>
<keyword evidence="6" id="KW-1267">Proteomics identification</keyword>
<dbReference type="OMA" id="PGKLPHQ"/>
<evidence type="ECO:0000313" key="4">
    <source>
        <dbReference type="Proteomes" id="UP000002494"/>
    </source>
</evidence>
<name>A0A8I5ZK32_RAT</name>
<dbReference type="Ensembl" id="ENSRNOT00000100979.2">
    <property type="protein sequence ID" value="ENSRNOP00000076470.2"/>
    <property type="gene ID" value="ENSRNOG00000019744.6"/>
</dbReference>
<dbReference type="VEuPathDB" id="HostDB:ENSRNOG00000019744"/>
<dbReference type="GeneID" id="361327"/>
<dbReference type="eggNOG" id="ENOG502QQGT">
    <property type="taxonomic scope" value="Eukaryota"/>
</dbReference>
<feature type="compositionally biased region" description="Low complexity" evidence="2">
    <location>
        <begin position="1"/>
        <end position="22"/>
    </location>
</feature>
<dbReference type="Pfam" id="PF15252">
    <property type="entry name" value="DUF4589"/>
    <property type="match status" value="1"/>
</dbReference>